<dbReference type="PANTHER" id="PTHR47478">
    <property type="match status" value="1"/>
</dbReference>
<accession>A0A3A1NNZ2</accession>
<dbReference type="InterPro" id="IPR023198">
    <property type="entry name" value="PGP-like_dom2"/>
</dbReference>
<dbReference type="NCBIfam" id="TIGR01509">
    <property type="entry name" value="HAD-SF-IA-v3"/>
    <property type="match status" value="1"/>
</dbReference>
<dbReference type="InterPro" id="IPR036412">
    <property type="entry name" value="HAD-like_sf"/>
</dbReference>
<dbReference type="RefSeq" id="WP_119645957.1">
    <property type="nucleotide sequence ID" value="NZ_QXFI01000009.1"/>
</dbReference>
<dbReference type="EMBL" id="VNWK01000009">
    <property type="protein sequence ID" value="TXJ99678.1"/>
    <property type="molecule type" value="Genomic_DNA"/>
</dbReference>
<evidence type="ECO:0000313" key="2">
    <source>
        <dbReference type="EMBL" id="TXJ99678.1"/>
    </source>
</evidence>
<dbReference type="Pfam" id="PF13419">
    <property type="entry name" value="HAD_2"/>
    <property type="match status" value="1"/>
</dbReference>
<comment type="caution">
    <text evidence="1">The sequence shown here is derived from an EMBL/GenBank/DDBJ whole genome shotgun (WGS) entry which is preliminary data.</text>
</comment>
<dbReference type="PRINTS" id="PR00413">
    <property type="entry name" value="HADHALOGNASE"/>
</dbReference>
<dbReference type="InterPro" id="IPR006439">
    <property type="entry name" value="HAD-SF_hydro_IA"/>
</dbReference>
<dbReference type="SUPFAM" id="SSF56784">
    <property type="entry name" value="HAD-like"/>
    <property type="match status" value="1"/>
</dbReference>
<dbReference type="InterPro" id="IPR011951">
    <property type="entry name" value="HAD-SF_hydro_IA_YjjG/PynA"/>
</dbReference>
<dbReference type="Gene3D" id="3.40.50.1000">
    <property type="entry name" value="HAD superfamily/HAD-like"/>
    <property type="match status" value="1"/>
</dbReference>
<dbReference type="GO" id="GO:0008253">
    <property type="term" value="F:5'-nucleotidase activity"/>
    <property type="evidence" value="ECO:0007669"/>
    <property type="project" value="InterPro"/>
</dbReference>
<keyword evidence="4" id="KW-1185">Reference proteome</keyword>
<dbReference type="SFLD" id="SFLDS00003">
    <property type="entry name" value="Haloacid_Dehalogenase"/>
    <property type="match status" value="1"/>
</dbReference>
<protein>
    <submittedName>
        <fullName evidence="1">Noncanonical pyrimidine nucleotidase, YjjG family</fullName>
    </submittedName>
</protein>
<dbReference type="NCBIfam" id="TIGR01549">
    <property type="entry name" value="HAD-SF-IA-v1"/>
    <property type="match status" value="1"/>
</dbReference>
<reference evidence="2 4" key="2">
    <citation type="submission" date="2019-07" db="EMBL/GenBank/DDBJ databases">
        <title>Draft genome of two Muricauda strains isolated from deep sea.</title>
        <authorList>
            <person name="Sun C."/>
        </authorList>
    </citation>
    <scope>NUCLEOTIDE SEQUENCE [LARGE SCALE GENOMIC DNA]</scope>
    <source>
        <strain evidence="2 4">72</strain>
    </source>
</reference>
<gene>
    <name evidence="1" type="ORF">D2V05_02200</name>
    <name evidence="2" type="ORF">FQ017_02190</name>
</gene>
<dbReference type="Proteomes" id="UP000321621">
    <property type="component" value="Unassembled WGS sequence"/>
</dbReference>
<dbReference type="InterPro" id="IPR023214">
    <property type="entry name" value="HAD_sf"/>
</dbReference>
<dbReference type="EMBL" id="QXFI01000009">
    <property type="protein sequence ID" value="RIV46791.1"/>
    <property type="molecule type" value="Genomic_DNA"/>
</dbReference>
<dbReference type="Gene3D" id="1.10.150.240">
    <property type="entry name" value="Putative phosphatase, domain 2"/>
    <property type="match status" value="1"/>
</dbReference>
<proteinExistence type="predicted"/>
<dbReference type="SFLD" id="SFLDG01129">
    <property type="entry name" value="C1.5:_HAD__Beta-PGM__Phosphata"/>
    <property type="match status" value="1"/>
</dbReference>
<dbReference type="InterPro" id="IPR052550">
    <property type="entry name" value="Pyrimidine_5'-ntase_YjjG"/>
</dbReference>
<dbReference type="InterPro" id="IPR041492">
    <property type="entry name" value="HAD_2"/>
</dbReference>
<dbReference type="PANTHER" id="PTHR47478:SF1">
    <property type="entry name" value="PYRIMIDINE 5'-NUCLEOTIDASE YJJG"/>
    <property type="match status" value="1"/>
</dbReference>
<evidence type="ECO:0000313" key="4">
    <source>
        <dbReference type="Proteomes" id="UP000321621"/>
    </source>
</evidence>
<dbReference type="CDD" id="cd04305">
    <property type="entry name" value="HAD_Neu5Ac-Pase_like"/>
    <property type="match status" value="1"/>
</dbReference>
<sequence length="229" mass="26546">MFEHEVTDIFFDLDHTLWDFEKNSALTFAKILAENRVAVDLNGFLEIYSPINLQMWALYRENGISKSELRYQRLKRTFDALDTPVSDEMIHVLAHEYIQRLSSFTHLLPNAIEILEYLSPKYKLHIITNGFQEVQERKMKGSSIHHYFDKVINSEMAGVKKPHPRIFELALDMAQVDPKNTLMIGDDLEADIQGAKAMGMQAIHYNSHNVARHEVCKMINDLIEIKSIL</sequence>
<dbReference type="OrthoDB" id="9802350at2"/>
<dbReference type="AlphaFoldDB" id="A0A3A1NNZ2"/>
<dbReference type="Proteomes" id="UP000266691">
    <property type="component" value="Unassembled WGS sequence"/>
</dbReference>
<organism evidence="1 3">
    <name type="scientific">Flagellimonas pelagia</name>
    <dbReference type="NCBI Taxonomy" id="2306998"/>
    <lineage>
        <taxon>Bacteria</taxon>
        <taxon>Pseudomonadati</taxon>
        <taxon>Bacteroidota</taxon>
        <taxon>Flavobacteriia</taxon>
        <taxon>Flavobacteriales</taxon>
        <taxon>Flavobacteriaceae</taxon>
        <taxon>Flagellimonas</taxon>
    </lineage>
</organism>
<dbReference type="NCBIfam" id="TIGR02254">
    <property type="entry name" value="YjjG_YfnB"/>
    <property type="match status" value="1"/>
</dbReference>
<evidence type="ECO:0000313" key="3">
    <source>
        <dbReference type="Proteomes" id="UP000266691"/>
    </source>
</evidence>
<dbReference type="SFLD" id="SFLDG01135">
    <property type="entry name" value="C1.5.6:_HAD__Beta-PGM__Phospha"/>
    <property type="match status" value="1"/>
</dbReference>
<name>A0A3A1NNZ2_9FLAO</name>
<reference evidence="1 3" key="1">
    <citation type="submission" date="2018-08" db="EMBL/GenBank/DDBJ databases">
        <title>Proposal of Muricauda 72 sp.nov. and Muricauda NH166 sp.nov., isolated from seawater.</title>
        <authorList>
            <person name="Cheng H."/>
            <person name="Wu Y.-H."/>
            <person name="Guo L.-L."/>
            <person name="Xu X.-W."/>
        </authorList>
    </citation>
    <scope>NUCLEOTIDE SEQUENCE [LARGE SCALE GENOMIC DNA]</scope>
    <source>
        <strain evidence="1 3">72</strain>
    </source>
</reference>
<evidence type="ECO:0000313" key="1">
    <source>
        <dbReference type="EMBL" id="RIV46791.1"/>
    </source>
</evidence>